<evidence type="ECO:0000256" key="2">
    <source>
        <dbReference type="ARBA" id="ARBA00023295"/>
    </source>
</evidence>
<proteinExistence type="predicted"/>
<dbReference type="InterPro" id="IPR017853">
    <property type="entry name" value="GH"/>
</dbReference>
<dbReference type="InterPro" id="IPR001547">
    <property type="entry name" value="Glyco_hydro_5"/>
</dbReference>
<dbReference type="Proteomes" id="UP001055167">
    <property type="component" value="Unassembled WGS sequence"/>
</dbReference>
<feature type="domain" description="Glycoside hydrolase family 5" evidence="3">
    <location>
        <begin position="126"/>
        <end position="389"/>
    </location>
</feature>
<dbReference type="RefSeq" id="WP_128562139.1">
    <property type="nucleotide sequence ID" value="NZ_BPQH01000012.1"/>
</dbReference>
<keyword evidence="2" id="KW-0326">Glycosidase</keyword>
<sequence>MTIRIGRASGGGGFTVTRDATSGQYSATGLKAGSAAALFDITAGGAAVETVTVSGGGVATFTTSPTSGHTYVVDGVQRIPAGVAGGVSAPAPFSFGPWIGVNASGLENGNRYEASLGLNNVEGTHFFVPTMNAINQCNNAGVKHYRVPFLLERLYRSLGATSLDAGYYANLVTTADRIHSVGGKISWDCHAYGEGWFNGVKYNISSTGAYNKTHLLALWRMFLQGPLGTHPATEAIDLNNEWQALANPADLPVIQQYIIDQLRADGSEIPIIYEGDQYSNGEHFWTINSVGFPMVDLKNKARPSGHIYMDPDSDGNVTSHPTWASCKAGGSTDDTPLNRIKSFVDNAPAGLQLNMGETTIYSDGLEAFYRALKYLIDHGHSGYIWNIGEQSGPIESNLFSYNGVERPQWEVIREFTGVPLRTLTLRAPHGADAGAAATLKIRASGYTATAFPVTLSDGGAGGTFSVNPVTVPVGFGSEVTVTYTQPGTKVVNLSLTNAVGRTNPAAFAFSTDPANRINLLTSAPTTWTDVNHATFDGATGTLTEDGNNDYHYQRLPVVSVASGAVELWIDFANTSTRRTGVLVFGDTFGFSRFGQINFDLDAGTITATSGAGLISSSIAPIAGGQRLKMFLDPGPLTEVSLEVYLQSGNSYQGSGQFLRYDPSSVKIYQPASIGTPGVTFPDPAAVSSSIGGTHSTTYGFENLTDVTDADGGSFAKRFPLSADQNFHGGASSATFVVNQKYTHEMSVHSVSNTGFLILDSYDGSVDHSVIYDLANHTIVASAGIVTGTPKVTARDHGFYKVEFDFIAAGSGGTGYERQWYVEPVQRAASDWQGPSQSIVLDCYQAQIKPAT</sequence>
<dbReference type="Gene3D" id="3.20.20.80">
    <property type="entry name" value="Glycosidases"/>
    <property type="match status" value="1"/>
</dbReference>
<protein>
    <recommendedName>
        <fullName evidence="3">Glycoside hydrolase family 5 domain-containing protein</fullName>
    </recommendedName>
</protein>
<dbReference type="PANTHER" id="PTHR34142:SF1">
    <property type="entry name" value="GLYCOSIDE HYDROLASE FAMILY 5 DOMAIN-CONTAINING PROTEIN"/>
    <property type="match status" value="1"/>
</dbReference>
<keyword evidence="1" id="KW-0378">Hydrolase</keyword>
<dbReference type="Pfam" id="PF00150">
    <property type="entry name" value="Cellulase"/>
    <property type="match status" value="1"/>
</dbReference>
<evidence type="ECO:0000256" key="1">
    <source>
        <dbReference type="ARBA" id="ARBA00022801"/>
    </source>
</evidence>
<evidence type="ECO:0000259" key="3">
    <source>
        <dbReference type="Pfam" id="PF00150"/>
    </source>
</evidence>
<evidence type="ECO:0000313" key="5">
    <source>
        <dbReference type="Proteomes" id="UP001055167"/>
    </source>
</evidence>
<dbReference type="SUPFAM" id="SSF51445">
    <property type="entry name" value="(Trans)glycosidases"/>
    <property type="match status" value="1"/>
</dbReference>
<dbReference type="EMBL" id="BPQH01000012">
    <property type="protein sequence ID" value="GJD51068.1"/>
    <property type="molecule type" value="Genomic_DNA"/>
</dbReference>
<name>A0ABQ4R076_9HYPH</name>
<comment type="caution">
    <text evidence="4">The sequence shown here is derived from an EMBL/GenBank/DDBJ whole genome shotgun (WGS) entry which is preliminary data.</text>
</comment>
<keyword evidence="5" id="KW-1185">Reference proteome</keyword>
<accession>A0ABQ4R076</accession>
<dbReference type="PANTHER" id="PTHR34142">
    <property type="entry name" value="ENDO-BETA-1,4-GLUCANASE A"/>
    <property type="match status" value="1"/>
</dbReference>
<gene>
    <name evidence="4" type="ORF">OPKNFCMD_3819</name>
</gene>
<organism evidence="4 5">
    <name type="scientific">Methylobacterium crusticola</name>
    <dbReference type="NCBI Taxonomy" id="1697972"/>
    <lineage>
        <taxon>Bacteria</taxon>
        <taxon>Pseudomonadati</taxon>
        <taxon>Pseudomonadota</taxon>
        <taxon>Alphaproteobacteria</taxon>
        <taxon>Hyphomicrobiales</taxon>
        <taxon>Methylobacteriaceae</taxon>
        <taxon>Methylobacterium</taxon>
    </lineage>
</organism>
<reference evidence="4" key="2">
    <citation type="submission" date="2021-08" db="EMBL/GenBank/DDBJ databases">
        <authorList>
            <person name="Tani A."/>
            <person name="Ola A."/>
            <person name="Ogura Y."/>
            <person name="Katsura K."/>
            <person name="Hayashi T."/>
        </authorList>
    </citation>
    <scope>NUCLEOTIDE SEQUENCE</scope>
    <source>
        <strain evidence="4">KCTC 52305</strain>
    </source>
</reference>
<reference evidence="4" key="1">
    <citation type="journal article" date="2021" name="Front. Microbiol.">
        <title>Comprehensive Comparative Genomics and Phenotyping of Methylobacterium Species.</title>
        <authorList>
            <person name="Alessa O."/>
            <person name="Ogura Y."/>
            <person name="Fujitani Y."/>
            <person name="Takami H."/>
            <person name="Hayashi T."/>
            <person name="Sahin N."/>
            <person name="Tani A."/>
        </authorList>
    </citation>
    <scope>NUCLEOTIDE SEQUENCE</scope>
    <source>
        <strain evidence="4">KCTC 52305</strain>
    </source>
</reference>
<evidence type="ECO:0000313" key="4">
    <source>
        <dbReference type="EMBL" id="GJD51068.1"/>
    </source>
</evidence>